<comment type="caution">
    <text evidence="3">The sequence shown here is derived from an EMBL/GenBank/DDBJ whole genome shotgun (WGS) entry which is preliminary data.</text>
</comment>
<evidence type="ECO:0000313" key="4">
    <source>
        <dbReference type="Proteomes" id="UP000024816"/>
    </source>
</evidence>
<dbReference type="EMBL" id="ARYJ01000003">
    <property type="protein sequence ID" value="KCZ89747.1"/>
    <property type="molecule type" value="Genomic_DNA"/>
</dbReference>
<dbReference type="Proteomes" id="UP000024816">
    <property type="component" value="Unassembled WGS sequence"/>
</dbReference>
<evidence type="ECO:0000313" key="3">
    <source>
        <dbReference type="EMBL" id="KCZ89747.1"/>
    </source>
</evidence>
<dbReference type="InterPro" id="IPR039446">
    <property type="entry name" value="DauR-like"/>
</dbReference>
<proteinExistence type="predicted"/>
<dbReference type="Pfam" id="PF13309">
    <property type="entry name" value="HTH_22"/>
    <property type="match status" value="1"/>
</dbReference>
<gene>
    <name evidence="3" type="ORF">HJA_05832</name>
</gene>
<name>A0A059FGK9_9PROT</name>
<protein>
    <submittedName>
        <fullName evidence="3">YheO domain-containing protein</fullName>
    </submittedName>
</protein>
<accession>A0A059FGK9</accession>
<dbReference type="PATRIC" id="fig|1280952.3.peg.1158"/>
<dbReference type="RefSeq" id="WP_051597408.1">
    <property type="nucleotide sequence ID" value="NZ_ARYJ01000003.1"/>
</dbReference>
<dbReference type="STRING" id="1280952.HJA_05832"/>
<keyword evidence="4" id="KW-1185">Reference proteome</keyword>
<dbReference type="eggNOG" id="COG2964">
    <property type="taxonomic scope" value="Bacteria"/>
</dbReference>
<dbReference type="Pfam" id="PF08348">
    <property type="entry name" value="PAS_6"/>
    <property type="match status" value="1"/>
</dbReference>
<dbReference type="PANTHER" id="PTHR35568:SF1">
    <property type="entry name" value="TRANSCRIPTIONAL REGULATOR DAUR"/>
    <property type="match status" value="1"/>
</dbReference>
<dbReference type="OrthoDB" id="9796595at2"/>
<dbReference type="InterPro" id="IPR039445">
    <property type="entry name" value="DauR-like_HTH"/>
</dbReference>
<evidence type="ECO:0000259" key="2">
    <source>
        <dbReference type="Pfam" id="PF13309"/>
    </source>
</evidence>
<feature type="domain" description="YheO-like" evidence="1">
    <location>
        <begin position="14"/>
        <end position="116"/>
    </location>
</feature>
<sequence>MTELSDSQAFTPGLEAHFAIADGIAALFAPYVEVVIHDLATEEVAYISNDLSRRVAGDPSQLDEISFDPSLRVIGPYQKTNWDGRRMKCISIVIRENDTPIGLMCLNVDVTQFDLVRRALDGFLGSEPRNEGVQALFVHDWHEKINQFVAEWCATRDIRIEQIDKASRRELISALRDSGALEQRRASAYIARILGVSRATVYNELAALKQGSSST</sequence>
<dbReference type="AlphaFoldDB" id="A0A059FGK9"/>
<feature type="domain" description="Transcriptional regulator DauR-like HTH" evidence="2">
    <location>
        <begin position="145"/>
        <end position="205"/>
    </location>
</feature>
<dbReference type="InterPro" id="IPR013559">
    <property type="entry name" value="YheO"/>
</dbReference>
<reference evidence="3 4" key="1">
    <citation type="journal article" date="2014" name="Antonie Van Leeuwenhoek">
        <title>Hyphomonas beringensis sp. nov. and Hyphomonas chukchiensis sp. nov., isolated from surface seawater of the Bering Sea and Chukchi Sea.</title>
        <authorList>
            <person name="Li C."/>
            <person name="Lai Q."/>
            <person name="Li G."/>
            <person name="Dong C."/>
            <person name="Wang J."/>
            <person name="Liao Y."/>
            <person name="Shao Z."/>
        </authorList>
    </citation>
    <scope>NUCLEOTIDE SEQUENCE [LARGE SCALE GENOMIC DNA]</scope>
    <source>
        <strain evidence="3 4">VP2</strain>
    </source>
</reference>
<dbReference type="PANTHER" id="PTHR35568">
    <property type="entry name" value="TRANSCRIPTIONAL REGULATOR DAUR"/>
    <property type="match status" value="1"/>
</dbReference>
<organism evidence="3 4">
    <name type="scientific">Hyphomonas jannaschiana VP2</name>
    <dbReference type="NCBI Taxonomy" id="1280952"/>
    <lineage>
        <taxon>Bacteria</taxon>
        <taxon>Pseudomonadati</taxon>
        <taxon>Pseudomonadota</taxon>
        <taxon>Alphaproteobacteria</taxon>
        <taxon>Hyphomonadales</taxon>
        <taxon>Hyphomonadaceae</taxon>
        <taxon>Hyphomonas</taxon>
    </lineage>
</organism>
<evidence type="ECO:0000259" key="1">
    <source>
        <dbReference type="Pfam" id="PF08348"/>
    </source>
</evidence>